<evidence type="ECO:0008006" key="3">
    <source>
        <dbReference type="Google" id="ProtNLM"/>
    </source>
</evidence>
<evidence type="ECO:0000313" key="2">
    <source>
        <dbReference type="Proteomes" id="UP000016930"/>
    </source>
</evidence>
<dbReference type="HOGENOM" id="CLU_1626821_0_0_1"/>
<organism evidence="1 2">
    <name type="scientific">Ceriporiopsis subvermispora (strain B)</name>
    <name type="common">White-rot fungus</name>
    <name type="synonym">Gelatoporia subvermispora</name>
    <dbReference type="NCBI Taxonomy" id="914234"/>
    <lineage>
        <taxon>Eukaryota</taxon>
        <taxon>Fungi</taxon>
        <taxon>Dikarya</taxon>
        <taxon>Basidiomycota</taxon>
        <taxon>Agaricomycotina</taxon>
        <taxon>Agaricomycetes</taxon>
        <taxon>Polyporales</taxon>
        <taxon>Gelatoporiaceae</taxon>
        <taxon>Gelatoporia</taxon>
    </lineage>
</organism>
<reference evidence="1 2" key="1">
    <citation type="journal article" date="2012" name="Proc. Natl. Acad. Sci. U.S.A.">
        <title>Comparative genomics of Ceriporiopsis subvermispora and Phanerochaete chrysosporium provide insight into selective ligninolysis.</title>
        <authorList>
            <person name="Fernandez-Fueyo E."/>
            <person name="Ruiz-Duenas F.J."/>
            <person name="Ferreira P."/>
            <person name="Floudas D."/>
            <person name="Hibbett D.S."/>
            <person name="Canessa P."/>
            <person name="Larrondo L.F."/>
            <person name="James T.Y."/>
            <person name="Seelenfreund D."/>
            <person name="Lobos S."/>
            <person name="Polanco R."/>
            <person name="Tello M."/>
            <person name="Honda Y."/>
            <person name="Watanabe T."/>
            <person name="Watanabe T."/>
            <person name="Ryu J.S."/>
            <person name="Kubicek C.P."/>
            <person name="Schmoll M."/>
            <person name="Gaskell J."/>
            <person name="Hammel K.E."/>
            <person name="St John F.J."/>
            <person name="Vanden Wymelenberg A."/>
            <person name="Sabat G."/>
            <person name="Splinter BonDurant S."/>
            <person name="Syed K."/>
            <person name="Yadav J.S."/>
            <person name="Doddapaneni H."/>
            <person name="Subramanian V."/>
            <person name="Lavin J.L."/>
            <person name="Oguiza J.A."/>
            <person name="Perez G."/>
            <person name="Pisabarro A.G."/>
            <person name="Ramirez L."/>
            <person name="Santoyo F."/>
            <person name="Master E."/>
            <person name="Coutinho P.M."/>
            <person name="Henrissat B."/>
            <person name="Lombard V."/>
            <person name="Magnuson J.K."/>
            <person name="Kuees U."/>
            <person name="Hori C."/>
            <person name="Igarashi K."/>
            <person name="Samejima M."/>
            <person name="Held B.W."/>
            <person name="Barry K.W."/>
            <person name="LaButti K.M."/>
            <person name="Lapidus A."/>
            <person name="Lindquist E.A."/>
            <person name="Lucas S.M."/>
            <person name="Riley R."/>
            <person name="Salamov A.A."/>
            <person name="Hoffmeister D."/>
            <person name="Schwenk D."/>
            <person name="Hadar Y."/>
            <person name="Yarden O."/>
            <person name="de Vries R.P."/>
            <person name="Wiebenga A."/>
            <person name="Stenlid J."/>
            <person name="Eastwood D."/>
            <person name="Grigoriev I.V."/>
            <person name="Berka R.M."/>
            <person name="Blanchette R.A."/>
            <person name="Kersten P."/>
            <person name="Martinez A.T."/>
            <person name="Vicuna R."/>
            <person name="Cullen D."/>
        </authorList>
    </citation>
    <scope>NUCLEOTIDE SEQUENCE [LARGE SCALE GENOMIC DNA]</scope>
    <source>
        <strain evidence="1 2">B</strain>
    </source>
</reference>
<proteinExistence type="predicted"/>
<dbReference type="AlphaFoldDB" id="M2Q2K7"/>
<dbReference type="Proteomes" id="UP000016930">
    <property type="component" value="Unassembled WGS sequence"/>
</dbReference>
<name>M2Q2K7_CERS8</name>
<keyword evidence="2" id="KW-1185">Reference proteome</keyword>
<dbReference type="EMBL" id="KB445825">
    <property type="protein sequence ID" value="EMD31028.1"/>
    <property type="molecule type" value="Genomic_DNA"/>
</dbReference>
<sequence>MEFLELQCLSRMMQTCHMLYDAGIRLLLSRQRCPSTEDQLLSLCHFVLRDAPRRSGLLRDLTILEDVEESTVSLVIDVLPHARSLESLDVSSESDLIKSRPDLVHAIRSLPSVRNLEWRDVDYVGIEAIQCIQALLEAVEVSFDVCSEPQDPAEVLKPFGATF</sequence>
<protein>
    <recommendedName>
        <fullName evidence="3">F-box domain-containing protein</fullName>
    </recommendedName>
</protein>
<accession>M2Q2K7</accession>
<gene>
    <name evidence="1" type="ORF">CERSUDRAFT_100753</name>
</gene>
<evidence type="ECO:0000313" key="1">
    <source>
        <dbReference type="EMBL" id="EMD31028.1"/>
    </source>
</evidence>